<comment type="caution">
    <text evidence="1">The sequence shown here is derived from an EMBL/GenBank/DDBJ whole genome shotgun (WGS) entry which is preliminary data.</text>
</comment>
<dbReference type="RefSeq" id="WP_183512917.1">
    <property type="nucleotide sequence ID" value="NZ_BAABGK010000018.1"/>
</dbReference>
<evidence type="ECO:0000313" key="1">
    <source>
        <dbReference type="EMBL" id="MBB2997368.1"/>
    </source>
</evidence>
<dbReference type="AlphaFoldDB" id="A0A839QLR5"/>
<organism evidence="1 2">
    <name type="scientific">Paeniglutamicibacter cryotolerans</name>
    <dbReference type="NCBI Taxonomy" id="670079"/>
    <lineage>
        <taxon>Bacteria</taxon>
        <taxon>Bacillati</taxon>
        <taxon>Actinomycetota</taxon>
        <taxon>Actinomycetes</taxon>
        <taxon>Micrococcales</taxon>
        <taxon>Micrococcaceae</taxon>
        <taxon>Paeniglutamicibacter</taxon>
    </lineage>
</organism>
<dbReference type="Proteomes" id="UP000523000">
    <property type="component" value="Unassembled WGS sequence"/>
</dbReference>
<gene>
    <name evidence="1" type="ORF">E9229_003615</name>
</gene>
<name>A0A839QLR5_9MICC</name>
<keyword evidence="2" id="KW-1185">Reference proteome</keyword>
<proteinExistence type="predicted"/>
<accession>A0A839QLR5</accession>
<evidence type="ECO:0000313" key="2">
    <source>
        <dbReference type="Proteomes" id="UP000523000"/>
    </source>
</evidence>
<dbReference type="EMBL" id="JACHVS010000002">
    <property type="protein sequence ID" value="MBB2997368.1"/>
    <property type="molecule type" value="Genomic_DNA"/>
</dbReference>
<reference evidence="1 2" key="1">
    <citation type="submission" date="2020-08" db="EMBL/GenBank/DDBJ databases">
        <title>Sequencing the genomes of 1000 actinobacteria strains.</title>
        <authorList>
            <person name="Klenk H.-P."/>
        </authorList>
    </citation>
    <scope>NUCLEOTIDE SEQUENCE [LARGE SCALE GENOMIC DNA]</scope>
    <source>
        <strain evidence="1 2">DSM 22826</strain>
    </source>
</reference>
<sequence length="66" mass="6786">MSSRVNHVVPGAGAEAKSSATALVVPINVAADSRTTRIDIPSRSLAQLGAGHTLEFQSEPAGLFVK</sequence>
<protein>
    <submittedName>
        <fullName evidence="1">Uncharacterized protein</fullName>
    </submittedName>
</protein>